<dbReference type="GO" id="GO:0030488">
    <property type="term" value="P:tRNA methylation"/>
    <property type="evidence" value="ECO:0007669"/>
    <property type="project" value="TreeGrafter"/>
</dbReference>
<dbReference type="PROSITE" id="PS50082">
    <property type="entry name" value="WD_REPEATS_2"/>
    <property type="match status" value="2"/>
</dbReference>
<name>A0A8C9FD34_PAVCR</name>
<dbReference type="InterPro" id="IPR051973">
    <property type="entry name" value="tRNA_Anticodon_Mtase-Reg"/>
</dbReference>
<feature type="repeat" description="WD" evidence="11">
    <location>
        <begin position="183"/>
        <end position="214"/>
    </location>
</feature>
<evidence type="ECO:0000256" key="7">
    <source>
        <dbReference type="ARBA" id="ARBA00040154"/>
    </source>
</evidence>
<dbReference type="Pfam" id="PF00400">
    <property type="entry name" value="WD40"/>
    <property type="match status" value="3"/>
</dbReference>
<evidence type="ECO:0000256" key="6">
    <source>
        <dbReference type="ARBA" id="ARBA00038255"/>
    </source>
</evidence>
<feature type="repeat" description="WD" evidence="11">
    <location>
        <begin position="270"/>
        <end position="301"/>
    </location>
</feature>
<comment type="subcellular location">
    <subcellularLocation>
        <location evidence="1">Cytoplasm</location>
    </subcellularLocation>
</comment>
<dbReference type="Gene3D" id="2.130.10.10">
    <property type="entry name" value="YVTN repeat-like/Quinoprotein amine dehydrogenase"/>
    <property type="match status" value="4"/>
</dbReference>
<dbReference type="Proteomes" id="UP000694428">
    <property type="component" value="Unplaced"/>
</dbReference>
<evidence type="ECO:0000256" key="4">
    <source>
        <dbReference type="ARBA" id="ARBA00022694"/>
    </source>
</evidence>
<dbReference type="PANTHER" id="PTHR14344:SF3">
    <property type="entry name" value="WD REPEAT-CONTAINING PROTEIN 6"/>
    <property type="match status" value="1"/>
</dbReference>
<dbReference type="SMART" id="SM00320">
    <property type="entry name" value="WD40"/>
    <property type="match status" value="12"/>
</dbReference>
<organism evidence="13 14">
    <name type="scientific">Pavo cristatus</name>
    <name type="common">Indian peafowl</name>
    <name type="synonym">Blue peafowl</name>
    <dbReference type="NCBI Taxonomy" id="9049"/>
    <lineage>
        <taxon>Eukaryota</taxon>
        <taxon>Metazoa</taxon>
        <taxon>Chordata</taxon>
        <taxon>Craniata</taxon>
        <taxon>Vertebrata</taxon>
        <taxon>Euteleostomi</taxon>
        <taxon>Archelosauria</taxon>
        <taxon>Archosauria</taxon>
        <taxon>Dinosauria</taxon>
        <taxon>Saurischia</taxon>
        <taxon>Theropoda</taxon>
        <taxon>Coelurosauria</taxon>
        <taxon>Aves</taxon>
        <taxon>Neognathae</taxon>
        <taxon>Galloanserae</taxon>
        <taxon>Galliformes</taxon>
        <taxon>Phasianidae</taxon>
        <taxon>Phasianinae</taxon>
        <taxon>Pavo</taxon>
    </lineage>
</organism>
<keyword evidence="14" id="KW-1185">Reference proteome</keyword>
<sequence>MESVALVAPVTALEFAGDVLLAGTGPEVAAFLLSGGAAAGRRRVLREASVRGLRAEPGGRVAAFGGGWLAVLAVRRGGPGGGGPRLAACGGGAARRLGARVWEARWAAGGRLALALGGGTVALYEWRSGGSWLRSARCGGAGALRCAVLAGAGWGRLALAAGTAAGTVAVWRAAAAETPRRTLPGHRGAVLALSYAEPRGLLASASEDRSVRLWAVGELGGGGEAVCLLVCYGHGSRVAAVGLRGPRPVSAGEDGACLEWDGSGGVRSVRRGHRGALRALALRPAGGCLATGGSDGGARLWRPRKEAPAEAETLGTPERPRAVLLVGPRRVLALGEAGGLAAYEAAAGRWVPLLSPAASCGPRGLLAAAPMCGGAEPLCALGGGDGRLLVFALGGPERAAKLKLFEGPVLGLSWAARPGPSLGPAALLVSGPSGTVLWMDVTCSPGQVPVVQLMGRYRLPPCKQRWHTCATFLPQGGLLLCGDRRGSLLLFPCSRSSSSDGTDRGTSGSEGTASQSEHSCLLHSEAVPLEDPLCVLFGLHGKTGVTSVTCHGDCIYSTGRDGCYRQLRLRDQQLEVLQKHRPCKGLQWIEELRFTPGGDLLVLGFHADNFVVWSTRSGVNLHCVPCGGGHRSWSYYSSPEADAFAYIKRGDVMLYHSEAEPCEQRVLLASLHGREITCVRHLGAVRAPGCHPINVFITGSEDTTACVLTLSELTRAAAPLARLSDHISSVRALALASTTLHNGTQLCSLLFSAGGRAQIECYRLQCAADLGAEGMVSCQVTHMASHRLDEHWDRMKNRHKLVKMDPETRYMSLSVVCGTNSEQLPMPCTFLVAACSDGSVRLFVLLEAAQKLLLVAESFHHQRCVLKVEAFLHTWAEEERKHLLCSAATDGSIAFWDITTALCIDILTKPLLPALGTPLLTVMAHSCGVNSLHIQELPKGRFLVASGSDDGSIHVCLLEVTRGSDEAKPGTCLHILERVVRPCSHAAHVTGIRVLRPDLVLSASVDQRLTLWRLSWDSLEELSTTFFHVPDLAELDCWEVEAGGEQCWYCVLCGQGLELLRCAALDTHCKLQSQGAAQ</sequence>
<evidence type="ECO:0000256" key="10">
    <source>
        <dbReference type="ARBA" id="ARBA00047056"/>
    </source>
</evidence>
<evidence type="ECO:0000256" key="9">
    <source>
        <dbReference type="ARBA" id="ARBA00045751"/>
    </source>
</evidence>
<keyword evidence="2" id="KW-0963">Cytoplasm</keyword>
<evidence type="ECO:0000256" key="8">
    <source>
        <dbReference type="ARBA" id="ARBA00041816"/>
    </source>
</evidence>
<evidence type="ECO:0000313" key="13">
    <source>
        <dbReference type="Ensembl" id="ENSPSTP00000014077.1"/>
    </source>
</evidence>
<evidence type="ECO:0000256" key="11">
    <source>
        <dbReference type="PROSITE-ProRule" id="PRU00221"/>
    </source>
</evidence>
<keyword evidence="4" id="KW-0819">tRNA processing</keyword>
<dbReference type="InterPro" id="IPR015943">
    <property type="entry name" value="WD40/YVTN_repeat-like_dom_sf"/>
</dbReference>
<dbReference type="PROSITE" id="PS50294">
    <property type="entry name" value="WD_REPEATS_REGION"/>
    <property type="match status" value="2"/>
</dbReference>
<keyword evidence="5" id="KW-0677">Repeat</keyword>
<feature type="region of interest" description="Disordered" evidence="12">
    <location>
        <begin position="495"/>
        <end position="514"/>
    </location>
</feature>
<evidence type="ECO:0000256" key="3">
    <source>
        <dbReference type="ARBA" id="ARBA00022574"/>
    </source>
</evidence>
<protein>
    <recommendedName>
        <fullName evidence="7">tRNA (34-2'-O)-methyltransferase regulator WDR6</fullName>
    </recommendedName>
    <alternativeName>
        <fullName evidence="8">WD repeat-containing protein 6</fullName>
    </alternativeName>
</protein>
<comment type="subunit">
    <text evidence="10">Interacts with FTSJ1; the interaction is direct, and required for 2'-O-methylation of position 34 in substrate tRNAs. Interacts with IRS4. Interacts with STK11/LKB1.</text>
</comment>
<accession>A0A8C9FD34</accession>
<dbReference type="Ensembl" id="ENSPSTT00000014778.1">
    <property type="protein sequence ID" value="ENSPSTP00000014077.1"/>
    <property type="gene ID" value="ENSPSTG00000009915.1"/>
</dbReference>
<evidence type="ECO:0000313" key="14">
    <source>
        <dbReference type="Proteomes" id="UP000694428"/>
    </source>
</evidence>
<comment type="function">
    <text evidence="9">Together with methyltransferase FTSJ1, methylates the 2'-O-ribose of nucleotides at position 34 of the tRNA anticodon loop of substrate tRNAs. Required for the correct positioning of the substrate tRNA for methylation. Required to suppress amino acid starvation-induced autophagy. Enhances the STK11/LKB1-induced cell growth suppression activity.</text>
</comment>
<reference evidence="13" key="1">
    <citation type="submission" date="2025-08" db="UniProtKB">
        <authorList>
            <consortium name="Ensembl"/>
        </authorList>
    </citation>
    <scope>IDENTIFICATION</scope>
</reference>
<dbReference type="InterPro" id="IPR001680">
    <property type="entry name" value="WD40_rpt"/>
</dbReference>
<evidence type="ECO:0000256" key="1">
    <source>
        <dbReference type="ARBA" id="ARBA00004496"/>
    </source>
</evidence>
<dbReference type="InterPro" id="IPR011047">
    <property type="entry name" value="Quinoprotein_ADH-like_sf"/>
</dbReference>
<dbReference type="AlphaFoldDB" id="A0A8C9FD34"/>
<reference evidence="13" key="2">
    <citation type="submission" date="2025-09" db="UniProtKB">
        <authorList>
            <consortium name="Ensembl"/>
        </authorList>
    </citation>
    <scope>IDENTIFICATION</scope>
</reference>
<evidence type="ECO:0000256" key="12">
    <source>
        <dbReference type="SAM" id="MobiDB-lite"/>
    </source>
</evidence>
<dbReference type="GO" id="GO:0005737">
    <property type="term" value="C:cytoplasm"/>
    <property type="evidence" value="ECO:0007669"/>
    <property type="project" value="UniProtKB-SubCell"/>
</dbReference>
<keyword evidence="3 11" id="KW-0853">WD repeat</keyword>
<feature type="compositionally biased region" description="Low complexity" evidence="12">
    <location>
        <begin position="495"/>
        <end position="509"/>
    </location>
</feature>
<evidence type="ECO:0000256" key="2">
    <source>
        <dbReference type="ARBA" id="ARBA00022490"/>
    </source>
</evidence>
<evidence type="ECO:0000256" key="5">
    <source>
        <dbReference type="ARBA" id="ARBA00022737"/>
    </source>
</evidence>
<dbReference type="PANTHER" id="PTHR14344">
    <property type="entry name" value="WD REPEAT PROTEIN"/>
    <property type="match status" value="1"/>
</dbReference>
<proteinExistence type="inferred from homology"/>
<dbReference type="SUPFAM" id="SSF50998">
    <property type="entry name" value="Quinoprotein alcohol dehydrogenase-like"/>
    <property type="match status" value="2"/>
</dbReference>
<comment type="similarity">
    <text evidence="6">Belongs to the WD repeat WDR6 family.</text>
</comment>